<reference evidence="8 9" key="1">
    <citation type="submission" date="2017-10" db="EMBL/GenBank/DDBJ databases">
        <authorList>
            <person name="Banno H."/>
            <person name="Chua N.-H."/>
        </authorList>
    </citation>
    <scope>NUCLEOTIDE SEQUENCE [LARGE SCALE GENOMIC DNA]</scope>
    <source>
        <strain evidence="8 9">YW11</strain>
    </source>
</reference>
<evidence type="ECO:0000259" key="5">
    <source>
        <dbReference type="Pfam" id="PF00460"/>
    </source>
</evidence>
<evidence type="ECO:0000259" key="6">
    <source>
        <dbReference type="Pfam" id="PF06429"/>
    </source>
</evidence>
<dbReference type="NCBIfam" id="TIGR03506">
    <property type="entry name" value="FlgEFG_subfam"/>
    <property type="match status" value="1"/>
</dbReference>
<dbReference type="Pfam" id="PF22692">
    <property type="entry name" value="LlgE_F_G_D1"/>
    <property type="match status" value="1"/>
</dbReference>
<keyword evidence="8" id="KW-0969">Cilium</keyword>
<comment type="caution">
    <text evidence="8">The sequence shown here is derived from an EMBL/GenBank/DDBJ whole genome shotgun (WGS) entry which is preliminary data.</text>
</comment>
<dbReference type="Proteomes" id="UP000223527">
    <property type="component" value="Unassembled WGS sequence"/>
</dbReference>
<feature type="domain" description="Flagellar basal-body/hook protein C-terminal" evidence="6">
    <location>
        <begin position="443"/>
        <end position="486"/>
    </location>
</feature>
<dbReference type="OrthoDB" id="8372879at2"/>
<dbReference type="InterPro" id="IPR010930">
    <property type="entry name" value="Flg_bb/hook_C_dom"/>
</dbReference>
<gene>
    <name evidence="8" type="ORF">CR162_17035</name>
</gene>
<dbReference type="AlphaFoldDB" id="A0A2C7A7U0"/>
<keyword evidence="9" id="KW-1185">Reference proteome</keyword>
<evidence type="ECO:0000256" key="2">
    <source>
        <dbReference type="ARBA" id="ARBA00009677"/>
    </source>
</evidence>
<evidence type="ECO:0000256" key="3">
    <source>
        <dbReference type="ARBA" id="ARBA00023143"/>
    </source>
</evidence>
<dbReference type="SUPFAM" id="SSF117143">
    <property type="entry name" value="Flagellar hook protein flgE"/>
    <property type="match status" value="1"/>
</dbReference>
<dbReference type="GO" id="GO:0005829">
    <property type="term" value="C:cytosol"/>
    <property type="evidence" value="ECO:0007669"/>
    <property type="project" value="TreeGrafter"/>
</dbReference>
<organism evidence="8 9">
    <name type="scientific">Teichococcus rhizosphaerae</name>
    <dbReference type="NCBI Taxonomy" id="1335062"/>
    <lineage>
        <taxon>Bacteria</taxon>
        <taxon>Pseudomonadati</taxon>
        <taxon>Pseudomonadota</taxon>
        <taxon>Alphaproteobacteria</taxon>
        <taxon>Acetobacterales</taxon>
        <taxon>Roseomonadaceae</taxon>
        <taxon>Roseomonas</taxon>
    </lineage>
</organism>
<comment type="function">
    <text evidence="4">A flexible structure which links the flagellar filament to the drive apparatus in the basal body.</text>
</comment>
<protein>
    <recommendedName>
        <fullName evidence="4">Flagellar hook protein FlgE</fullName>
    </recommendedName>
</protein>
<accession>A0A2C7A7U0</accession>
<dbReference type="Pfam" id="PF00460">
    <property type="entry name" value="Flg_bb_rod"/>
    <property type="match status" value="1"/>
</dbReference>
<dbReference type="GO" id="GO:0071978">
    <property type="term" value="P:bacterial-type flagellum-dependent swarming motility"/>
    <property type="evidence" value="ECO:0007669"/>
    <property type="project" value="TreeGrafter"/>
</dbReference>
<dbReference type="PANTHER" id="PTHR30435">
    <property type="entry name" value="FLAGELLAR PROTEIN"/>
    <property type="match status" value="1"/>
</dbReference>
<evidence type="ECO:0000313" key="9">
    <source>
        <dbReference type="Proteomes" id="UP000223527"/>
    </source>
</evidence>
<name>A0A2C7A7U0_9PROT</name>
<feature type="domain" description="Flagellar hook protein FlgE/F/G-like D1" evidence="7">
    <location>
        <begin position="85"/>
        <end position="145"/>
    </location>
</feature>
<evidence type="ECO:0000256" key="1">
    <source>
        <dbReference type="ARBA" id="ARBA00004117"/>
    </source>
</evidence>
<proteinExistence type="inferred from homology"/>
<evidence type="ECO:0000259" key="7">
    <source>
        <dbReference type="Pfam" id="PF22692"/>
    </source>
</evidence>
<keyword evidence="8" id="KW-0966">Cell projection</keyword>
<sequence length="488" mass="50482">MTAINALRTSTSGLNAQATKLSGISNNIANSSTVGYKRVDTQFESLVLEGSSGGAYAMAGTAAKNRVEISKVGQVQATGTDTDIAVNGNGFLVVNEEAGSGGKYLATRAGSFRPDAMGNLVNSAGYYLQGVKLGSDGNPVGVAGDNNVESLSTVNVNNISVASAPTTEMRFWVNLPKQRTEHTTSPGELDNMFVTNVDYYDDTGGAQTLTYRFTPTLPATAAGAATSTWQLEIFDSASGDIASTDPYDKSKRVGLVGLEFWKEGDKAGTIANVFDGANNPDPNDGTPYAPGLAGVLDDPQLRGTSAPGAALGDYNTANGTLTVKVGIPSGSGLAGRELPITLGNLGSFEGMTQLSGNYVPTKIEKDGSAFGLLERVSVSDEGQVIATFSNGKSRPIYNLKLAVFPNANGLNPVRGDAYEMSLDAGSVRLLDPGSGAAGTTSGGALESSNVDIGTELTNLIETQRAYSSNASVVRTADQMMEEAANLKR</sequence>
<dbReference type="InterPro" id="IPR001444">
    <property type="entry name" value="Flag_bb_rod_N"/>
</dbReference>
<keyword evidence="3 4" id="KW-0975">Bacterial flagellum</keyword>
<feature type="domain" description="Flagellar basal body rod protein N-terminal" evidence="5">
    <location>
        <begin position="7"/>
        <end position="37"/>
    </location>
</feature>
<dbReference type="InterPro" id="IPR053967">
    <property type="entry name" value="LlgE_F_G-like_D1"/>
</dbReference>
<dbReference type="GO" id="GO:0009425">
    <property type="term" value="C:bacterial-type flagellum basal body"/>
    <property type="evidence" value="ECO:0007669"/>
    <property type="project" value="UniProtKB-SubCell"/>
</dbReference>
<comment type="similarity">
    <text evidence="2 4">Belongs to the flagella basal body rod proteins family.</text>
</comment>
<dbReference type="Pfam" id="PF06429">
    <property type="entry name" value="Flg_bbr_C"/>
    <property type="match status" value="1"/>
</dbReference>
<evidence type="ECO:0000256" key="4">
    <source>
        <dbReference type="RuleBase" id="RU362116"/>
    </source>
</evidence>
<dbReference type="InterPro" id="IPR020013">
    <property type="entry name" value="Flagellar_FlgE/F/G"/>
</dbReference>
<dbReference type="Gene3D" id="2.60.98.20">
    <property type="entry name" value="Flagellar hook protein FlgE"/>
    <property type="match status" value="1"/>
</dbReference>
<dbReference type="InterPro" id="IPR037058">
    <property type="entry name" value="Falgellar_hook_FlgE_sf"/>
</dbReference>
<dbReference type="GO" id="GO:0009424">
    <property type="term" value="C:bacterial-type flagellum hook"/>
    <property type="evidence" value="ECO:0007669"/>
    <property type="project" value="TreeGrafter"/>
</dbReference>
<dbReference type="RefSeq" id="WP_099096740.1">
    <property type="nucleotide sequence ID" value="NZ_PDNU01000037.1"/>
</dbReference>
<keyword evidence="8" id="KW-0282">Flagellum</keyword>
<dbReference type="InterPro" id="IPR037925">
    <property type="entry name" value="FlgE/F/G-like"/>
</dbReference>
<dbReference type="EMBL" id="PDNU01000037">
    <property type="protein sequence ID" value="PHK93693.1"/>
    <property type="molecule type" value="Genomic_DNA"/>
</dbReference>
<comment type="subcellular location">
    <subcellularLocation>
        <location evidence="1 4">Bacterial flagellum basal body</location>
    </subcellularLocation>
</comment>
<evidence type="ECO:0000313" key="8">
    <source>
        <dbReference type="EMBL" id="PHK93693.1"/>
    </source>
</evidence>
<dbReference type="PANTHER" id="PTHR30435:SF1">
    <property type="entry name" value="FLAGELLAR HOOK PROTEIN FLGE"/>
    <property type="match status" value="1"/>
</dbReference>